<dbReference type="InterPro" id="IPR029035">
    <property type="entry name" value="DHS-like_NAD/FAD-binding_dom"/>
</dbReference>
<protein>
    <recommendedName>
        <fullName evidence="4">Deacetylase sirtuin-type domain-containing protein</fullName>
    </recommendedName>
</protein>
<dbReference type="EMBL" id="CALNXK010000003">
    <property type="protein sequence ID" value="CAH3034858.1"/>
    <property type="molecule type" value="Genomic_DNA"/>
</dbReference>
<feature type="compositionally biased region" description="Polar residues" evidence="3">
    <location>
        <begin position="270"/>
        <end position="283"/>
    </location>
</feature>
<dbReference type="PANTHER" id="PTHR11085">
    <property type="entry name" value="NAD-DEPENDENT PROTEIN DEACYLASE SIRTUIN-5, MITOCHONDRIAL-RELATED"/>
    <property type="match status" value="1"/>
</dbReference>
<feature type="region of interest" description="Disordered" evidence="3">
    <location>
        <begin position="220"/>
        <end position="306"/>
    </location>
</feature>
<keyword evidence="1" id="KW-0520">NAD</keyword>
<accession>A0ABN8MUR9</accession>
<feature type="compositionally biased region" description="Polar residues" evidence="3">
    <location>
        <begin position="161"/>
        <end position="174"/>
    </location>
</feature>
<evidence type="ECO:0000313" key="6">
    <source>
        <dbReference type="Proteomes" id="UP001159405"/>
    </source>
</evidence>
<feature type="compositionally biased region" description="Acidic residues" evidence="3">
    <location>
        <begin position="284"/>
        <end position="295"/>
    </location>
</feature>
<feature type="domain" description="Deacetylase sirtuin-type" evidence="4">
    <location>
        <begin position="1"/>
        <end position="64"/>
    </location>
</feature>
<evidence type="ECO:0000256" key="2">
    <source>
        <dbReference type="PROSITE-ProRule" id="PRU00236"/>
    </source>
</evidence>
<reference evidence="5 6" key="1">
    <citation type="submission" date="2022-05" db="EMBL/GenBank/DDBJ databases">
        <authorList>
            <consortium name="Genoscope - CEA"/>
            <person name="William W."/>
        </authorList>
    </citation>
    <scope>NUCLEOTIDE SEQUENCE [LARGE SCALE GENOMIC DNA]</scope>
</reference>
<sequence>AYLLIVIGSSLKVRPVALIPSHLPPEVPQILINREPLRHMTFDVELLGDCDVIITELCQRLGGAWNNLLEGVEIPDLERRPLSRNEENTTGEMHQGVNFEEIQRSEQMTVGETNNEKSPSSNVKQGSEDVTPNTTDNHVTVGESSGYEETRDDSFRDQPRASASNHGNECSFDNSTLHEEDTEFLTRNLLFYFFCGFQIHLDIFYGAEVMDSPLPSPSRHIPGYLDSTSEESDSDSVGEIDDSEASRVQLDDITGDQAGRDCSNPEGCKASTNQVATNGSENESNSDDGFGEGEADVEKGLEPIINNEETRQALSLILGELSSYTCESEENNGAGWIER</sequence>
<evidence type="ECO:0000313" key="5">
    <source>
        <dbReference type="EMBL" id="CAH3034858.1"/>
    </source>
</evidence>
<organism evidence="5 6">
    <name type="scientific">Porites lobata</name>
    <dbReference type="NCBI Taxonomy" id="104759"/>
    <lineage>
        <taxon>Eukaryota</taxon>
        <taxon>Metazoa</taxon>
        <taxon>Cnidaria</taxon>
        <taxon>Anthozoa</taxon>
        <taxon>Hexacorallia</taxon>
        <taxon>Scleractinia</taxon>
        <taxon>Fungiina</taxon>
        <taxon>Poritidae</taxon>
        <taxon>Porites</taxon>
    </lineage>
</organism>
<evidence type="ECO:0000259" key="4">
    <source>
        <dbReference type="PROSITE" id="PS50305"/>
    </source>
</evidence>
<feature type="compositionally biased region" description="Polar residues" evidence="3">
    <location>
        <begin position="105"/>
        <end position="138"/>
    </location>
</feature>
<evidence type="ECO:0000256" key="3">
    <source>
        <dbReference type="SAM" id="MobiDB-lite"/>
    </source>
</evidence>
<feature type="compositionally biased region" description="Acidic residues" evidence="3">
    <location>
        <begin position="228"/>
        <end position="243"/>
    </location>
</feature>
<comment type="caution">
    <text evidence="5">The sequence shown here is derived from an EMBL/GenBank/DDBJ whole genome shotgun (WGS) entry which is preliminary data.</text>
</comment>
<dbReference type="InterPro" id="IPR026590">
    <property type="entry name" value="Ssirtuin_cat_dom"/>
</dbReference>
<gene>
    <name evidence="5" type="ORF">PLOB_00025397</name>
</gene>
<dbReference type="Proteomes" id="UP001159405">
    <property type="component" value="Unassembled WGS sequence"/>
</dbReference>
<evidence type="ECO:0000256" key="1">
    <source>
        <dbReference type="ARBA" id="ARBA00023027"/>
    </source>
</evidence>
<dbReference type="SUPFAM" id="SSF52467">
    <property type="entry name" value="DHS-like NAD/FAD-binding domain"/>
    <property type="match status" value="1"/>
</dbReference>
<keyword evidence="6" id="KW-1185">Reference proteome</keyword>
<proteinExistence type="predicted"/>
<dbReference type="Gene3D" id="3.40.50.1220">
    <property type="entry name" value="TPP-binding domain"/>
    <property type="match status" value="1"/>
</dbReference>
<name>A0ABN8MUR9_9CNID</name>
<feature type="non-terminal residue" evidence="5">
    <location>
        <position position="1"/>
    </location>
</feature>
<dbReference type="PANTHER" id="PTHR11085:SF9">
    <property type="entry name" value="NAD-DEPENDENT PROTEIN DEACETYLASE SIRTUIN-1"/>
    <property type="match status" value="1"/>
</dbReference>
<feature type="compositionally biased region" description="Basic and acidic residues" evidence="3">
    <location>
        <begin position="148"/>
        <end position="159"/>
    </location>
</feature>
<dbReference type="PROSITE" id="PS50305">
    <property type="entry name" value="SIRTUIN"/>
    <property type="match status" value="1"/>
</dbReference>
<feature type="region of interest" description="Disordered" evidence="3">
    <location>
        <begin position="80"/>
        <end position="174"/>
    </location>
</feature>
<comment type="caution">
    <text evidence="2">Lacks conserved residue(s) required for the propagation of feature annotation.</text>
</comment>
<dbReference type="InterPro" id="IPR050134">
    <property type="entry name" value="NAD-dep_sirtuin_deacylases"/>
</dbReference>